<comment type="similarity">
    <text evidence="1">Belongs to the sulfatase family.</text>
</comment>
<gene>
    <name evidence="5" type="ORF">HNQ40_000001</name>
</gene>
<evidence type="ECO:0000256" key="1">
    <source>
        <dbReference type="ARBA" id="ARBA00008779"/>
    </source>
</evidence>
<dbReference type="AlphaFoldDB" id="A0A7X0H2V4"/>
<dbReference type="GO" id="GO:0004065">
    <property type="term" value="F:arylsulfatase activity"/>
    <property type="evidence" value="ECO:0007669"/>
    <property type="project" value="TreeGrafter"/>
</dbReference>
<dbReference type="Proteomes" id="UP000541810">
    <property type="component" value="Unassembled WGS sequence"/>
</dbReference>
<dbReference type="Gene3D" id="3.40.720.10">
    <property type="entry name" value="Alkaline Phosphatase, subunit A"/>
    <property type="match status" value="1"/>
</dbReference>
<proteinExistence type="inferred from homology"/>
<dbReference type="Pfam" id="PF00884">
    <property type="entry name" value="Sulfatase"/>
    <property type="match status" value="1"/>
</dbReference>
<evidence type="ECO:0000256" key="3">
    <source>
        <dbReference type="SAM" id="SignalP"/>
    </source>
</evidence>
<evidence type="ECO:0000256" key="2">
    <source>
        <dbReference type="ARBA" id="ARBA00022801"/>
    </source>
</evidence>
<dbReference type="CDD" id="cd16151">
    <property type="entry name" value="sulfatase_like"/>
    <property type="match status" value="1"/>
</dbReference>
<dbReference type="SUPFAM" id="SSF53649">
    <property type="entry name" value="Alkaline phosphatase-like"/>
    <property type="match status" value="1"/>
</dbReference>
<feature type="domain" description="Sulfatase N-terminal" evidence="4">
    <location>
        <begin position="25"/>
        <end position="337"/>
    </location>
</feature>
<evidence type="ECO:0000313" key="6">
    <source>
        <dbReference type="Proteomes" id="UP000541810"/>
    </source>
</evidence>
<reference evidence="5 6" key="1">
    <citation type="submission" date="2020-08" db="EMBL/GenBank/DDBJ databases">
        <title>Genomic Encyclopedia of Type Strains, Phase IV (KMG-IV): sequencing the most valuable type-strain genomes for metagenomic binning, comparative biology and taxonomic classification.</title>
        <authorList>
            <person name="Goeker M."/>
        </authorList>
    </citation>
    <scope>NUCLEOTIDE SEQUENCE [LARGE SCALE GENOMIC DNA]</scope>
    <source>
        <strain evidence="5 6">DSM 103725</strain>
    </source>
</reference>
<keyword evidence="6" id="KW-1185">Reference proteome</keyword>
<dbReference type="PANTHER" id="PTHR42693">
    <property type="entry name" value="ARYLSULFATASE FAMILY MEMBER"/>
    <property type="match status" value="1"/>
</dbReference>
<feature type="signal peptide" evidence="3">
    <location>
        <begin position="1"/>
        <end position="19"/>
    </location>
</feature>
<dbReference type="RefSeq" id="WP_221435305.1">
    <property type="nucleotide sequence ID" value="NZ_JACHGY010000001.1"/>
</dbReference>
<keyword evidence="2" id="KW-0378">Hydrolase</keyword>
<organism evidence="5 6">
    <name type="scientific">Algisphaera agarilytica</name>
    <dbReference type="NCBI Taxonomy" id="1385975"/>
    <lineage>
        <taxon>Bacteria</taxon>
        <taxon>Pseudomonadati</taxon>
        <taxon>Planctomycetota</taxon>
        <taxon>Phycisphaerae</taxon>
        <taxon>Phycisphaerales</taxon>
        <taxon>Phycisphaeraceae</taxon>
        <taxon>Algisphaera</taxon>
    </lineage>
</organism>
<dbReference type="InterPro" id="IPR017850">
    <property type="entry name" value="Alkaline_phosphatase_core_sf"/>
</dbReference>
<feature type="chain" id="PRO_5030668275" evidence="3">
    <location>
        <begin position="20"/>
        <end position="441"/>
    </location>
</feature>
<protein>
    <submittedName>
        <fullName evidence="5">Arylsulfatase A-like enzyme</fullName>
    </submittedName>
</protein>
<dbReference type="InterPro" id="IPR000917">
    <property type="entry name" value="Sulfatase_N"/>
</dbReference>
<sequence>MFAVMLGVLSFASTATAIAAEPDRPNIILIMADDIGVDGLGVYGGTGYATPNLDRLAAEGLRFDHAYAQPLCTNTRLQLMTGLHNNRNWIAFGILDPGAKTIGHFMAEAGYTSCIAGKWQLQSYERPTDPLADQLRGIGMHPKDAGFDHYSLFHSLHTEDKGSRFADPTYLQDGELVHKPGSYGPDEWVDYINAFIEREKDGPFFVYYPMALPHGPMVPTPLSKDWADPAKRLDSDNLYFKDMVEYMDVCVGRIVDHVDELGLGENTLILFYSDNGTDQRHTSQTISGPVRGGKGLTTAAGTHVPAIARWIGTVKPGVSDTLVDSTDFIPTLLEAAGQPGVAFNGLDGHSFYGELIGATGVSKPREWIYSYYDPRPGMGKDRFRLHVSARDCRWKLYDDGRLFDTKADRLEQQPILPEDDTAESKAVRERLARVLVSQMVD</sequence>
<keyword evidence="3" id="KW-0732">Signal</keyword>
<evidence type="ECO:0000259" key="4">
    <source>
        <dbReference type="Pfam" id="PF00884"/>
    </source>
</evidence>
<name>A0A7X0H2V4_9BACT</name>
<dbReference type="InterPro" id="IPR050738">
    <property type="entry name" value="Sulfatase"/>
</dbReference>
<accession>A0A7X0H2V4</accession>
<evidence type="ECO:0000313" key="5">
    <source>
        <dbReference type="EMBL" id="MBB6428195.1"/>
    </source>
</evidence>
<dbReference type="EMBL" id="JACHGY010000001">
    <property type="protein sequence ID" value="MBB6428195.1"/>
    <property type="molecule type" value="Genomic_DNA"/>
</dbReference>
<comment type="caution">
    <text evidence="5">The sequence shown here is derived from an EMBL/GenBank/DDBJ whole genome shotgun (WGS) entry which is preliminary data.</text>
</comment>
<dbReference type="PANTHER" id="PTHR42693:SF53">
    <property type="entry name" value="ENDO-4-O-SULFATASE"/>
    <property type="match status" value="1"/>
</dbReference>